<dbReference type="Proteomes" id="UP000516439">
    <property type="component" value="Chromosome"/>
</dbReference>
<dbReference type="Pfam" id="PF03631">
    <property type="entry name" value="Virul_fac_BrkB"/>
    <property type="match status" value="1"/>
</dbReference>
<evidence type="ECO:0000256" key="3">
    <source>
        <dbReference type="ARBA" id="ARBA00022692"/>
    </source>
</evidence>
<keyword evidence="8" id="KW-1185">Reference proteome</keyword>
<dbReference type="InterPro" id="IPR017039">
    <property type="entry name" value="Virul_fac_BrkB"/>
</dbReference>
<keyword evidence="4 6" id="KW-1133">Transmembrane helix</keyword>
<organism evidence="7 8">
    <name type="scientific">Pedobacter riviphilus</name>
    <dbReference type="NCBI Taxonomy" id="2766984"/>
    <lineage>
        <taxon>Bacteria</taxon>
        <taxon>Pseudomonadati</taxon>
        <taxon>Bacteroidota</taxon>
        <taxon>Sphingobacteriia</taxon>
        <taxon>Sphingobacteriales</taxon>
        <taxon>Sphingobacteriaceae</taxon>
        <taxon>Pedobacter</taxon>
    </lineage>
</organism>
<comment type="subcellular location">
    <subcellularLocation>
        <location evidence="1">Cell membrane</location>
        <topology evidence="1">Multi-pass membrane protein</topology>
    </subcellularLocation>
</comment>
<feature type="transmembrane region" description="Helical" evidence="6">
    <location>
        <begin position="238"/>
        <end position="257"/>
    </location>
</feature>
<dbReference type="PIRSF" id="PIRSF035875">
    <property type="entry name" value="RNase_BN"/>
    <property type="match status" value="1"/>
</dbReference>
<feature type="transmembrane region" description="Helical" evidence="6">
    <location>
        <begin position="152"/>
        <end position="178"/>
    </location>
</feature>
<dbReference type="NCBIfam" id="TIGR00765">
    <property type="entry name" value="yihY_not_rbn"/>
    <property type="match status" value="1"/>
</dbReference>
<keyword evidence="2" id="KW-1003">Cell membrane</keyword>
<evidence type="ECO:0000256" key="5">
    <source>
        <dbReference type="ARBA" id="ARBA00023136"/>
    </source>
</evidence>
<dbReference type="PANTHER" id="PTHR30213">
    <property type="entry name" value="INNER MEMBRANE PROTEIN YHJD"/>
    <property type="match status" value="1"/>
</dbReference>
<dbReference type="RefSeq" id="WP_167296876.1">
    <property type="nucleotide sequence ID" value="NZ_CP061171.1"/>
</dbReference>
<feature type="transmembrane region" description="Helical" evidence="6">
    <location>
        <begin position="41"/>
        <end position="64"/>
    </location>
</feature>
<gene>
    <name evidence="7" type="ORF">H9N25_15630</name>
</gene>
<evidence type="ECO:0000256" key="1">
    <source>
        <dbReference type="ARBA" id="ARBA00004651"/>
    </source>
</evidence>
<protein>
    <submittedName>
        <fullName evidence="7">YihY/virulence factor BrkB family protein</fullName>
    </submittedName>
</protein>
<dbReference type="PANTHER" id="PTHR30213:SF1">
    <property type="entry name" value="INNER MEMBRANE PROTEIN YHJD"/>
    <property type="match status" value="1"/>
</dbReference>
<proteinExistence type="predicted"/>
<feature type="transmembrane region" description="Helical" evidence="6">
    <location>
        <begin position="269"/>
        <end position="294"/>
    </location>
</feature>
<feature type="transmembrane region" description="Helical" evidence="6">
    <location>
        <begin position="204"/>
        <end position="226"/>
    </location>
</feature>
<keyword evidence="5 6" id="KW-0472">Membrane</keyword>
<evidence type="ECO:0000313" key="8">
    <source>
        <dbReference type="Proteomes" id="UP000516439"/>
    </source>
</evidence>
<sequence>MKRVRVLHKIKYFFVAIYHLFIAAGKGFMEDRVTKLSASLAYYTIFSLTPLIIILLSAATLFLGDKKNEETRGKFFGQVTELVGKDAAGQIQGFVEHANKTGQSTFSLVVGIVALIIGSTAIFIEIQDSINMIWKVKAVPKKGWLKMLSNRLLSFSLIVSMGFLLLVSLVVNSVVVGLGSKLANLLSQSNINEVIPVANDTMALLIYILNNVITLAAVTAVFAVIFKVLPDVIIRWKSAIIGALFTAVLFSLGKYLIGIYIEKGNPGSAFGAASSIIVILLWIYYTSIILYFGAEFTQAYAEKYDNGISPSKYAVFTKITIVEKKVDVLPPQHPEDTVKVPKE</sequence>
<reference evidence="7 8" key="1">
    <citation type="submission" date="2020-09" db="EMBL/GenBank/DDBJ databases">
        <title>Pedobacter sp. SW-16 isolated from soil near Yeocheon.</title>
        <authorList>
            <person name="Im H.S."/>
            <person name="Joung Y."/>
            <person name="Lee S.-S."/>
        </authorList>
    </citation>
    <scope>NUCLEOTIDE SEQUENCE [LARGE SCALE GENOMIC DNA]</scope>
    <source>
        <strain evidence="7 8">SW-16</strain>
    </source>
</reference>
<evidence type="ECO:0000256" key="4">
    <source>
        <dbReference type="ARBA" id="ARBA00022989"/>
    </source>
</evidence>
<name>A0ABX6TD18_9SPHI</name>
<evidence type="ECO:0000313" key="7">
    <source>
        <dbReference type="EMBL" id="QNR83384.1"/>
    </source>
</evidence>
<evidence type="ECO:0000256" key="2">
    <source>
        <dbReference type="ARBA" id="ARBA00022475"/>
    </source>
</evidence>
<evidence type="ECO:0000256" key="6">
    <source>
        <dbReference type="SAM" id="Phobius"/>
    </source>
</evidence>
<keyword evidence="3 6" id="KW-0812">Transmembrane</keyword>
<feature type="transmembrane region" description="Helical" evidence="6">
    <location>
        <begin position="12"/>
        <end position="29"/>
    </location>
</feature>
<accession>A0ABX6TD18</accession>
<dbReference type="EMBL" id="CP061171">
    <property type="protein sequence ID" value="QNR83384.1"/>
    <property type="molecule type" value="Genomic_DNA"/>
</dbReference>